<evidence type="ECO:0000259" key="3">
    <source>
        <dbReference type="PROSITE" id="PS51840"/>
    </source>
</evidence>
<dbReference type="Proteomes" id="UP000326396">
    <property type="component" value="Linkage Group LG16"/>
</dbReference>
<feature type="coiled-coil region" evidence="1">
    <location>
        <begin position="403"/>
        <end position="570"/>
    </location>
</feature>
<dbReference type="AlphaFoldDB" id="A0A5N6NZW8"/>
<organism evidence="4 5">
    <name type="scientific">Mikania micrantha</name>
    <name type="common">bitter vine</name>
    <dbReference type="NCBI Taxonomy" id="192012"/>
    <lineage>
        <taxon>Eukaryota</taxon>
        <taxon>Viridiplantae</taxon>
        <taxon>Streptophyta</taxon>
        <taxon>Embryophyta</taxon>
        <taxon>Tracheophyta</taxon>
        <taxon>Spermatophyta</taxon>
        <taxon>Magnoliopsida</taxon>
        <taxon>eudicotyledons</taxon>
        <taxon>Gunneridae</taxon>
        <taxon>Pentapetalae</taxon>
        <taxon>asterids</taxon>
        <taxon>campanulids</taxon>
        <taxon>Asterales</taxon>
        <taxon>Asteraceae</taxon>
        <taxon>Asteroideae</taxon>
        <taxon>Heliantheae alliance</taxon>
        <taxon>Eupatorieae</taxon>
        <taxon>Mikania</taxon>
    </lineage>
</organism>
<feature type="region of interest" description="Disordered" evidence="2">
    <location>
        <begin position="832"/>
        <end position="867"/>
    </location>
</feature>
<feature type="coiled-coil region" evidence="1">
    <location>
        <begin position="322"/>
        <end position="370"/>
    </location>
</feature>
<comment type="caution">
    <text evidence="4">The sequence shown here is derived from an EMBL/GenBank/DDBJ whole genome shotgun (WGS) entry which is preliminary data.</text>
</comment>
<evidence type="ECO:0000313" key="5">
    <source>
        <dbReference type="Proteomes" id="UP000326396"/>
    </source>
</evidence>
<dbReference type="PANTHER" id="PTHR47270">
    <property type="entry name" value="PROTEIN MLP1-LIKE"/>
    <property type="match status" value="1"/>
</dbReference>
<feature type="coiled-coil region" evidence="1">
    <location>
        <begin position="711"/>
        <end position="826"/>
    </location>
</feature>
<dbReference type="EMBL" id="SZYD01000008">
    <property type="protein sequence ID" value="KAD5508510.1"/>
    <property type="molecule type" value="Genomic_DNA"/>
</dbReference>
<sequence length="867" mass="99395">MFRTQRNEEKIDFKFSNFQALQVPKIWDNLLVSTISVETGKTIAKSNKALVRNGNCYWSETLSESIWISHYDSSKELEEHLFKFVVSMGSAKSDILGEATVNIASYYTCSRSISPVSLPLKKCEYGTILQVILMWQMQSCMPNEPQINRFNTEAVDENYDAGSNRSNGSTTILNLSAKFPSIQNLGPNSLVENFKNMERSYGASAECSFKKEILYPKSLINGIKQNIYSNCRNNFLQSSCPFEEQVYVSKSNNSSFKSRITHNEQEQECNRSSPPVPSTSSMMNVNSSKNLPEAAEDAIEELLEQAFENKRISNNQTCLDLEKEYKTTLSVEEENVDNLESKLSERKEIEKDQMREIQLLKMEVSEEKKERQESMEISLNESNITSTCLDNLRNDLIMLSSSLDSQVSTNKSLEQKVMKLEKVKGEMELNLFKMEEENIKLLDHVAKLESQLNRVKDEHEITRLELEDSESAKSELQNEVKNLQNVEKLLLNAQEECEYVKSEKKKLQESAENLIEECNTLQKSYEDMTKGNAELYDQYSCLVIELRSETEKFQKEVKHLKEEVSRIDEQKSTLNSGISNLESSLTEVHLKTEMTENEIQTVREVSELKIQDLTTELAAIKQNYKKLMTNHKKNSKLLTVSEQERQQLIEEAANLKDVVLDYKQKIGKLKNEKCNLEAALHSVSKGFEELKAEKMSFFNKMSEFEDCKIQRNALEVKLSRLEGDLKAKNASHLHDADLKNKIRRIKSANLQYQLKIQQLEGEKKECLKKIEDLQLLSASTKTGVHETCSQEDTNYAAKIKMLRAELNEALDANNKYKVQLQKLKSEGCHSLSSVHGKSKVEGKMVKKEQIERTKSSLETELKDRPLP</sequence>
<dbReference type="Pfam" id="PF10358">
    <property type="entry name" value="NT-C2"/>
    <property type="match status" value="1"/>
</dbReference>
<dbReference type="InterPro" id="IPR019448">
    <property type="entry name" value="NT-C2"/>
</dbReference>
<gene>
    <name evidence="4" type="ORF">E3N88_16213</name>
</gene>
<reference evidence="4 5" key="1">
    <citation type="submission" date="2019-05" db="EMBL/GenBank/DDBJ databases">
        <title>Mikania micrantha, genome provides insights into the molecular mechanism of rapid growth.</title>
        <authorList>
            <person name="Liu B."/>
        </authorList>
    </citation>
    <scope>NUCLEOTIDE SEQUENCE [LARGE SCALE GENOMIC DNA]</scope>
    <source>
        <strain evidence="4">NLD-2019</strain>
        <tissue evidence="4">Leaf</tissue>
    </source>
</reference>
<evidence type="ECO:0000256" key="1">
    <source>
        <dbReference type="SAM" id="Coils"/>
    </source>
</evidence>
<evidence type="ECO:0000313" key="4">
    <source>
        <dbReference type="EMBL" id="KAD5508510.1"/>
    </source>
</evidence>
<dbReference type="PROSITE" id="PS51840">
    <property type="entry name" value="C2_NT"/>
    <property type="match status" value="1"/>
</dbReference>
<keyword evidence="1" id="KW-0175">Coiled coil</keyword>
<keyword evidence="5" id="KW-1185">Reference proteome</keyword>
<feature type="region of interest" description="Disordered" evidence="2">
    <location>
        <begin position="260"/>
        <end position="286"/>
    </location>
</feature>
<name>A0A5N6NZW8_9ASTR</name>
<feature type="compositionally biased region" description="Basic and acidic residues" evidence="2">
    <location>
        <begin position="838"/>
        <end position="867"/>
    </location>
</feature>
<dbReference type="OrthoDB" id="658575at2759"/>
<accession>A0A5N6NZW8</accession>
<evidence type="ECO:0000256" key="2">
    <source>
        <dbReference type="SAM" id="MobiDB-lite"/>
    </source>
</evidence>
<feature type="domain" description="C2 NT-type" evidence="3">
    <location>
        <begin position="1"/>
        <end position="141"/>
    </location>
</feature>
<dbReference type="PANTHER" id="PTHR47270:SF3">
    <property type="entry name" value="HYPOTETICAL PROTEIN"/>
    <property type="match status" value="1"/>
</dbReference>
<proteinExistence type="predicted"/>
<dbReference type="Gene3D" id="1.10.287.1490">
    <property type="match status" value="1"/>
</dbReference>
<feature type="coiled-coil region" evidence="1">
    <location>
        <begin position="603"/>
        <end position="672"/>
    </location>
</feature>
<protein>
    <recommendedName>
        <fullName evidence="3">C2 NT-type domain-containing protein</fullName>
    </recommendedName>
</protein>